<evidence type="ECO:0000256" key="8">
    <source>
        <dbReference type="ARBA" id="ARBA00049244"/>
    </source>
</evidence>
<dbReference type="GO" id="GO:0006261">
    <property type="term" value="P:DNA-templated DNA replication"/>
    <property type="evidence" value="ECO:0007669"/>
    <property type="project" value="TreeGrafter"/>
</dbReference>
<dbReference type="SUPFAM" id="SSF52540">
    <property type="entry name" value="P-loop containing nucleoside triphosphate hydrolases"/>
    <property type="match status" value="1"/>
</dbReference>
<comment type="similarity">
    <text evidence="7">Belongs to the DNA polymerase HolA subunit family.</text>
</comment>
<dbReference type="PANTHER" id="PTHR34388:SF1">
    <property type="entry name" value="DNA POLYMERASE III SUBUNIT DELTA"/>
    <property type="match status" value="1"/>
</dbReference>
<dbReference type="Pfam" id="PF06144">
    <property type="entry name" value="DNA_pol3_delta"/>
    <property type="match status" value="1"/>
</dbReference>
<dbReference type="GO" id="GO:0003887">
    <property type="term" value="F:DNA-directed DNA polymerase activity"/>
    <property type="evidence" value="ECO:0007669"/>
    <property type="project" value="UniProtKB-UniRule"/>
</dbReference>
<organism evidence="12 13">
    <name type="scientific">Vespertiliibacter pulmonis</name>
    <dbReference type="NCBI Taxonomy" id="1443036"/>
    <lineage>
        <taxon>Bacteria</taxon>
        <taxon>Pseudomonadati</taxon>
        <taxon>Pseudomonadota</taxon>
        <taxon>Gammaproteobacteria</taxon>
        <taxon>Pasteurellales</taxon>
        <taxon>Pasteurellaceae</taxon>
        <taxon>Vespertiliibacter</taxon>
    </lineage>
</organism>
<dbReference type="InterPro" id="IPR008921">
    <property type="entry name" value="DNA_pol3_clamp-load_cplx_C"/>
</dbReference>
<evidence type="ECO:0000256" key="7">
    <source>
        <dbReference type="ARBA" id="ARBA00034754"/>
    </source>
</evidence>
<evidence type="ECO:0000256" key="3">
    <source>
        <dbReference type="ARBA" id="ARBA00022679"/>
    </source>
</evidence>
<feature type="domain" description="DNA polymerase III subunit delta C-terminal" evidence="11">
    <location>
        <begin position="214"/>
        <end position="338"/>
    </location>
</feature>
<dbReference type="NCBIfam" id="TIGR01128">
    <property type="entry name" value="holA"/>
    <property type="match status" value="1"/>
</dbReference>
<dbReference type="InterPro" id="IPR010372">
    <property type="entry name" value="DNA_pol3_delta_N"/>
</dbReference>
<gene>
    <name evidence="12" type="ORF">EDC46_0706</name>
</gene>
<dbReference type="SUPFAM" id="SSF48019">
    <property type="entry name" value="post-AAA+ oligomerization domain-like"/>
    <property type="match status" value="1"/>
</dbReference>
<dbReference type="InterPro" id="IPR032780">
    <property type="entry name" value="DNA_pol3_delt_C"/>
</dbReference>
<dbReference type="Pfam" id="PF14840">
    <property type="entry name" value="DNA_pol3_delt_C"/>
    <property type="match status" value="1"/>
</dbReference>
<proteinExistence type="inferred from homology"/>
<dbReference type="EC" id="2.7.7.7" evidence="1 9"/>
<dbReference type="PANTHER" id="PTHR34388">
    <property type="entry name" value="DNA POLYMERASE III SUBUNIT DELTA"/>
    <property type="match status" value="1"/>
</dbReference>
<keyword evidence="6" id="KW-0239">DNA-directed DNA polymerase</keyword>
<accession>A0A3N4WK55</accession>
<sequence length="341" mass="40112">MIQRIFSEAVEQTLQKGLSPFYLLVGQDLLLIGESKDSIVKIARKQGFDEKNEFTISNETKWDSLYEQAQSYGLFANRQIIILNFPETITAFQKKQLTELLSLTHSDLLFILNFPKLTKVMEQQTWFSQIADNSTLIHCQTPDITKLPQWLKQRIKTMKLQLENEAISLLCYSYEGNLLALKQVLQLLQLQFPQQKISVAKVQEVIERSAQFTPFQWIDSLLEGKIGRATRVLNSLKNENVQPVVLLRLIQKELMILLEITRSPQPISIHQPLFNGNLRSEFDRLKIWQNRRMYYQNAVNRFSYRKLYTLIQCLVELEKQIKQEFSDEIWLELERFCLQFS</sequence>
<comment type="caution">
    <text evidence="12">The sequence shown here is derived from an EMBL/GenBank/DDBJ whole genome shotgun (WGS) entry which is preliminary data.</text>
</comment>
<evidence type="ECO:0000256" key="2">
    <source>
        <dbReference type="ARBA" id="ARBA00017703"/>
    </source>
</evidence>
<feature type="domain" description="DNA polymerase III delta N-terminal" evidence="10">
    <location>
        <begin position="22"/>
        <end position="140"/>
    </location>
</feature>
<dbReference type="InterPro" id="IPR005790">
    <property type="entry name" value="DNA_polIII_delta"/>
</dbReference>
<keyword evidence="3" id="KW-0808">Transferase</keyword>
<evidence type="ECO:0000259" key="10">
    <source>
        <dbReference type="Pfam" id="PF06144"/>
    </source>
</evidence>
<protein>
    <recommendedName>
        <fullName evidence="2 9">DNA polymerase III subunit delta</fullName>
        <ecNumber evidence="1 9">2.7.7.7</ecNumber>
    </recommendedName>
</protein>
<evidence type="ECO:0000256" key="5">
    <source>
        <dbReference type="ARBA" id="ARBA00022705"/>
    </source>
</evidence>
<evidence type="ECO:0000256" key="4">
    <source>
        <dbReference type="ARBA" id="ARBA00022695"/>
    </source>
</evidence>
<dbReference type="CDD" id="cd18138">
    <property type="entry name" value="HLD_clamp_pol_III_delta"/>
    <property type="match status" value="1"/>
</dbReference>
<keyword evidence="5" id="KW-0235">DNA replication</keyword>
<reference evidence="12 13" key="1">
    <citation type="submission" date="2018-11" db="EMBL/GenBank/DDBJ databases">
        <title>Genomic Encyclopedia of Type Strains, Phase IV (KMG-IV): sequencing the most valuable type-strain genomes for metagenomic binning, comparative biology and taxonomic classification.</title>
        <authorList>
            <person name="Goeker M."/>
        </authorList>
    </citation>
    <scope>NUCLEOTIDE SEQUENCE [LARGE SCALE GENOMIC DNA]</scope>
    <source>
        <strain evidence="12 13">DSM 27238</strain>
    </source>
</reference>
<keyword evidence="4" id="KW-0548">Nucleotidyltransferase</keyword>
<evidence type="ECO:0000313" key="12">
    <source>
        <dbReference type="EMBL" id="RPE86310.1"/>
    </source>
</evidence>
<dbReference type="Proteomes" id="UP000281691">
    <property type="component" value="Unassembled WGS sequence"/>
</dbReference>
<evidence type="ECO:0000313" key="13">
    <source>
        <dbReference type="Proteomes" id="UP000281691"/>
    </source>
</evidence>
<evidence type="ECO:0000256" key="6">
    <source>
        <dbReference type="ARBA" id="ARBA00022932"/>
    </source>
</evidence>
<dbReference type="GO" id="GO:0009360">
    <property type="term" value="C:DNA polymerase III complex"/>
    <property type="evidence" value="ECO:0007669"/>
    <property type="project" value="UniProtKB-UniRule"/>
</dbReference>
<dbReference type="GO" id="GO:0003677">
    <property type="term" value="F:DNA binding"/>
    <property type="evidence" value="ECO:0007669"/>
    <property type="project" value="InterPro"/>
</dbReference>
<evidence type="ECO:0000259" key="11">
    <source>
        <dbReference type="Pfam" id="PF14840"/>
    </source>
</evidence>
<dbReference type="Gene3D" id="1.10.8.60">
    <property type="match status" value="1"/>
</dbReference>
<evidence type="ECO:0000256" key="1">
    <source>
        <dbReference type="ARBA" id="ARBA00012417"/>
    </source>
</evidence>
<name>A0A3N4WK55_9PAST</name>
<dbReference type="Gene3D" id="1.20.272.10">
    <property type="match status" value="1"/>
</dbReference>
<dbReference type="EMBL" id="RKQP01000001">
    <property type="protein sequence ID" value="RPE86310.1"/>
    <property type="molecule type" value="Genomic_DNA"/>
</dbReference>
<dbReference type="AlphaFoldDB" id="A0A3N4WK55"/>
<comment type="catalytic activity">
    <reaction evidence="8">
        <text>DNA(n) + a 2'-deoxyribonucleoside 5'-triphosphate = DNA(n+1) + diphosphate</text>
        <dbReference type="Rhea" id="RHEA:22508"/>
        <dbReference type="Rhea" id="RHEA-COMP:17339"/>
        <dbReference type="Rhea" id="RHEA-COMP:17340"/>
        <dbReference type="ChEBI" id="CHEBI:33019"/>
        <dbReference type="ChEBI" id="CHEBI:61560"/>
        <dbReference type="ChEBI" id="CHEBI:173112"/>
        <dbReference type="EC" id="2.7.7.7"/>
    </reaction>
</comment>
<dbReference type="Gene3D" id="3.40.50.300">
    <property type="entry name" value="P-loop containing nucleotide triphosphate hydrolases"/>
    <property type="match status" value="1"/>
</dbReference>
<evidence type="ECO:0000256" key="9">
    <source>
        <dbReference type="NCBIfam" id="TIGR01128"/>
    </source>
</evidence>
<dbReference type="InterPro" id="IPR027417">
    <property type="entry name" value="P-loop_NTPase"/>
</dbReference>
<keyword evidence="13" id="KW-1185">Reference proteome</keyword>